<evidence type="ECO:0000256" key="1">
    <source>
        <dbReference type="SAM" id="Phobius"/>
    </source>
</evidence>
<evidence type="ECO:0000259" key="2">
    <source>
        <dbReference type="Pfam" id="PF01464"/>
    </source>
</evidence>
<dbReference type="SUPFAM" id="SSF53955">
    <property type="entry name" value="Lysozyme-like"/>
    <property type="match status" value="1"/>
</dbReference>
<feature type="transmembrane region" description="Helical" evidence="1">
    <location>
        <begin position="21"/>
        <end position="41"/>
    </location>
</feature>
<keyword evidence="1" id="KW-0812">Transmembrane</keyword>
<gene>
    <name evidence="3" type="ORF">NZD86_05525</name>
</gene>
<dbReference type="InterPro" id="IPR023346">
    <property type="entry name" value="Lysozyme-like_dom_sf"/>
</dbReference>
<reference evidence="3" key="1">
    <citation type="submission" date="2022-08" db="EMBL/GenBank/DDBJ databases">
        <title>Alicyclobacillus dauci DSM2870, complete genome.</title>
        <authorList>
            <person name="Wang Q."/>
            <person name="Cai R."/>
            <person name="Wang Z."/>
        </authorList>
    </citation>
    <scope>NUCLEOTIDE SEQUENCE</scope>
    <source>
        <strain evidence="3">DSM 28700</strain>
    </source>
</reference>
<keyword evidence="1" id="KW-1133">Transmembrane helix</keyword>
<protein>
    <submittedName>
        <fullName evidence="3">Lytic transglycosylase domain-containing protein</fullName>
    </submittedName>
</protein>
<dbReference type="EMBL" id="CP104064">
    <property type="protein sequence ID" value="WAH37953.1"/>
    <property type="molecule type" value="Genomic_DNA"/>
</dbReference>
<proteinExistence type="predicted"/>
<keyword evidence="1" id="KW-0472">Membrane</keyword>
<dbReference type="Gene3D" id="1.10.530.10">
    <property type="match status" value="1"/>
</dbReference>
<dbReference type="Proteomes" id="UP001164803">
    <property type="component" value="Chromosome"/>
</dbReference>
<sequence>MDKDSQPTNRGPKFVVLNRRSLLAACLLIVVLVVISTNSFWRMMYPIHYQEEIQSSAEFAHVDPLLVASIIRVESKFHSQDVSHAGAVGLMQLMPDTAQWIADTIRHQNTGSGAAVRRLPSDAKQLASPQYNILIGSWYVQSLIKQFNGNEVAAVAAYNGGPKRVMGWLQDGVWNGKLENIDQIPVGETRHFVDRVFYNYHLYQKIYGSDKAWRSEYPVT</sequence>
<dbReference type="InterPro" id="IPR008258">
    <property type="entry name" value="Transglycosylase_SLT_dom_1"/>
</dbReference>
<organism evidence="3 4">
    <name type="scientific">Alicyclobacillus dauci</name>
    <dbReference type="NCBI Taxonomy" id="1475485"/>
    <lineage>
        <taxon>Bacteria</taxon>
        <taxon>Bacillati</taxon>
        <taxon>Bacillota</taxon>
        <taxon>Bacilli</taxon>
        <taxon>Bacillales</taxon>
        <taxon>Alicyclobacillaceae</taxon>
        <taxon>Alicyclobacillus</taxon>
    </lineage>
</organism>
<keyword evidence="4" id="KW-1185">Reference proteome</keyword>
<evidence type="ECO:0000313" key="3">
    <source>
        <dbReference type="EMBL" id="WAH37953.1"/>
    </source>
</evidence>
<dbReference type="RefSeq" id="WP_268045487.1">
    <property type="nucleotide sequence ID" value="NZ_CP104064.1"/>
</dbReference>
<accession>A0ABY6Z615</accession>
<name>A0ABY6Z615_9BACL</name>
<dbReference type="CDD" id="cd16896">
    <property type="entry name" value="LT_Slt70-like"/>
    <property type="match status" value="1"/>
</dbReference>
<dbReference type="PANTHER" id="PTHR37423">
    <property type="entry name" value="SOLUBLE LYTIC MUREIN TRANSGLYCOSYLASE-RELATED"/>
    <property type="match status" value="1"/>
</dbReference>
<dbReference type="PANTHER" id="PTHR37423:SF5">
    <property type="entry name" value="SOLUBLE LYTIC MUREIN TRANSGLYCOSYLASE"/>
    <property type="match status" value="1"/>
</dbReference>
<evidence type="ECO:0000313" key="4">
    <source>
        <dbReference type="Proteomes" id="UP001164803"/>
    </source>
</evidence>
<feature type="domain" description="Transglycosylase SLT" evidence="2">
    <location>
        <begin position="54"/>
        <end position="171"/>
    </location>
</feature>
<dbReference type="Pfam" id="PF01464">
    <property type="entry name" value="SLT"/>
    <property type="match status" value="1"/>
</dbReference>